<keyword evidence="2" id="KW-1185">Reference proteome</keyword>
<reference evidence="1" key="2">
    <citation type="submission" date="2025-09" db="UniProtKB">
        <authorList>
            <consortium name="EnsemblPlants"/>
        </authorList>
    </citation>
    <scope>IDENTIFICATION</scope>
</reference>
<reference evidence="1" key="1">
    <citation type="submission" date="2021-05" db="EMBL/GenBank/DDBJ databases">
        <authorList>
            <person name="Scholz U."/>
            <person name="Mascher M."/>
            <person name="Fiebig A."/>
        </authorList>
    </citation>
    <scope>NUCLEOTIDE SEQUENCE [LARGE SCALE GENOMIC DNA]</scope>
</reference>
<sequence length="485" mass="51555">MDNMQPGTGATPLQEHAPAVKVQSAAVDGGFPIAEVKRLLRLAGPIIFSCLLMNLVNVVSIMVVGHLGELPLAGVSLASSFAQVTGYIVLTGMAMALDTLCGQAFGAGQHGLLGAYKQRAMVVLALACVPIVALWANAPRILVLLGQDHAIAAVAGEYARWLIPSLAAYVPLLCHVRFLQTQSLVLPVLASSGAAVLCHVPVCWAMVYKTGMGTKGAALSNAISYCVNVALLTVYVRLSNSCKSTWTGFSAREAFKGLRQFAMLAMPSAMMICLEWWAFEVLVILSGLLPNPQLETSVMSICLNTAAMLYMIPLGLCYSISTIVSNELGAGKPQQAKLAVRVVMYTAISEGLVIALTLFLLRHVWGYMYSDKLEVVSYTARITPVLSIAFFMGGLHSSLTGVLTGCGKQKIGAGLNLGAFYLLGIPVAVLLAFVFHLNGMGLWLGIVCGSFVKLVVLLCIAWCIDWESEAFKAKDMVCISSLAEA</sequence>
<evidence type="ECO:0000313" key="1">
    <source>
        <dbReference type="EnsemblPlants" id="AVESA.00010b.r2.5AG0813380.1.CDS"/>
    </source>
</evidence>
<dbReference type="Proteomes" id="UP001732700">
    <property type="component" value="Chromosome 5A"/>
</dbReference>
<name>A0ACD5XGQ2_AVESA</name>
<accession>A0ACD5XGQ2</accession>
<evidence type="ECO:0000313" key="2">
    <source>
        <dbReference type="Proteomes" id="UP001732700"/>
    </source>
</evidence>
<proteinExistence type="predicted"/>
<dbReference type="EnsemblPlants" id="AVESA.00010b.r2.5AG0813380.1">
    <property type="protein sequence ID" value="AVESA.00010b.r2.5AG0813380.1.CDS"/>
    <property type="gene ID" value="AVESA.00010b.r2.5AG0813380"/>
</dbReference>
<organism evidence="1 2">
    <name type="scientific">Avena sativa</name>
    <name type="common">Oat</name>
    <dbReference type="NCBI Taxonomy" id="4498"/>
    <lineage>
        <taxon>Eukaryota</taxon>
        <taxon>Viridiplantae</taxon>
        <taxon>Streptophyta</taxon>
        <taxon>Embryophyta</taxon>
        <taxon>Tracheophyta</taxon>
        <taxon>Spermatophyta</taxon>
        <taxon>Magnoliopsida</taxon>
        <taxon>Liliopsida</taxon>
        <taxon>Poales</taxon>
        <taxon>Poaceae</taxon>
        <taxon>BOP clade</taxon>
        <taxon>Pooideae</taxon>
        <taxon>Poodae</taxon>
        <taxon>Poeae</taxon>
        <taxon>Poeae Chloroplast Group 1 (Aveneae type)</taxon>
        <taxon>Aveninae</taxon>
        <taxon>Avena</taxon>
    </lineage>
</organism>
<protein>
    <submittedName>
        <fullName evidence="1">Uncharacterized protein</fullName>
    </submittedName>
</protein>